<feature type="domain" description="OmpA-like" evidence="3">
    <location>
        <begin position="488"/>
        <end position="605"/>
    </location>
</feature>
<dbReference type="Gene3D" id="3.30.1330.60">
    <property type="entry name" value="OmpA-like domain"/>
    <property type="match status" value="1"/>
</dbReference>
<proteinExistence type="predicted"/>
<dbReference type="PROSITE" id="PS51123">
    <property type="entry name" value="OMPA_2"/>
    <property type="match status" value="1"/>
</dbReference>
<feature type="region of interest" description="Disordered" evidence="2">
    <location>
        <begin position="679"/>
        <end position="748"/>
    </location>
</feature>
<dbReference type="GO" id="GO:0016020">
    <property type="term" value="C:membrane"/>
    <property type="evidence" value="ECO:0007669"/>
    <property type="project" value="UniProtKB-UniRule"/>
</dbReference>
<dbReference type="InterPro" id="IPR036737">
    <property type="entry name" value="OmpA-like_sf"/>
</dbReference>
<dbReference type="Pfam" id="PF00691">
    <property type="entry name" value="OmpA"/>
    <property type="match status" value="1"/>
</dbReference>
<organism evidence="4 5">
    <name type="scientific">Paracoccus alcaliphilus</name>
    <dbReference type="NCBI Taxonomy" id="34002"/>
    <lineage>
        <taxon>Bacteria</taxon>
        <taxon>Pseudomonadati</taxon>
        <taxon>Pseudomonadota</taxon>
        <taxon>Alphaproteobacteria</taxon>
        <taxon>Rhodobacterales</taxon>
        <taxon>Paracoccaceae</taxon>
        <taxon>Paracoccus</taxon>
    </lineage>
</organism>
<dbReference type="OrthoDB" id="5525824at2"/>
<evidence type="ECO:0000313" key="4">
    <source>
        <dbReference type="EMBL" id="SEN33052.1"/>
    </source>
</evidence>
<evidence type="ECO:0000313" key="5">
    <source>
        <dbReference type="Proteomes" id="UP000199054"/>
    </source>
</evidence>
<dbReference type="CDD" id="cd07185">
    <property type="entry name" value="OmpA_C-like"/>
    <property type="match status" value="1"/>
</dbReference>
<dbReference type="RefSeq" id="WP_090610728.1">
    <property type="nucleotide sequence ID" value="NZ_CP067124.1"/>
</dbReference>
<dbReference type="PANTHER" id="PTHR30329:SF21">
    <property type="entry name" value="LIPOPROTEIN YIAD-RELATED"/>
    <property type="match status" value="1"/>
</dbReference>
<dbReference type="STRING" id="34002.SAMN04489859_1004143"/>
<accession>A0A1H8FMX9</accession>
<keyword evidence="5" id="KW-1185">Reference proteome</keyword>
<feature type="region of interest" description="Disordered" evidence="2">
    <location>
        <begin position="571"/>
        <end position="591"/>
    </location>
</feature>
<dbReference type="Gene3D" id="3.40.1520.20">
    <property type="match status" value="2"/>
</dbReference>
<dbReference type="InterPro" id="IPR006665">
    <property type="entry name" value="OmpA-like"/>
</dbReference>
<dbReference type="PANTHER" id="PTHR30329">
    <property type="entry name" value="STATOR ELEMENT OF FLAGELLAR MOTOR COMPLEX"/>
    <property type="match status" value="1"/>
</dbReference>
<dbReference type="AlphaFoldDB" id="A0A1H8FMX9"/>
<evidence type="ECO:0000259" key="3">
    <source>
        <dbReference type="PROSITE" id="PS51123"/>
    </source>
</evidence>
<dbReference type="EMBL" id="FODE01000004">
    <property type="protein sequence ID" value="SEN33052.1"/>
    <property type="molecule type" value="Genomic_DNA"/>
</dbReference>
<gene>
    <name evidence="4" type="ORF">SAMN04489859_1004143</name>
</gene>
<keyword evidence="1" id="KW-0472">Membrane</keyword>
<protein>
    <submittedName>
        <fullName evidence="4">OmpA-OmpF porin, OOP family</fullName>
    </submittedName>
</protein>
<name>A0A1H8FMX9_9RHOB</name>
<dbReference type="Proteomes" id="UP000199054">
    <property type="component" value="Unassembled WGS sequence"/>
</dbReference>
<evidence type="ECO:0000256" key="1">
    <source>
        <dbReference type="PROSITE-ProRule" id="PRU00473"/>
    </source>
</evidence>
<dbReference type="SUPFAM" id="SSF103088">
    <property type="entry name" value="OmpA-like"/>
    <property type="match status" value="1"/>
</dbReference>
<feature type="compositionally biased region" description="Acidic residues" evidence="2">
    <location>
        <begin position="735"/>
        <end position="748"/>
    </location>
</feature>
<reference evidence="4 5" key="1">
    <citation type="submission" date="2016-10" db="EMBL/GenBank/DDBJ databases">
        <authorList>
            <person name="de Groot N.N."/>
        </authorList>
    </citation>
    <scope>NUCLEOTIDE SEQUENCE [LARGE SCALE GENOMIC DNA]</scope>
    <source>
        <strain evidence="4 5">DSM 8512</strain>
    </source>
</reference>
<sequence>MTSSRSRTSTAIATLVVLGGAAGLAWMGATAAAVYMEREALADVRLALDAGGYDWVEVRTDGLQVRLTGTAPTEVERFRALTQAGRSVDTNRIVDAMTVAAAEALTPPDFKIELLRNDDGISLIGLVPAAMDRDALLRSLRGETAAPHIIDLLETADYDMPPKWNEAIRLGLGATQLAQRAKISISPGAVHVTALADSAREKARMEAELRRAVPADVQLVTDISAPRPVIAPFTLRFLVDEEGPRFDACSADNETGRDRILNAAIRAGVDGQPGCTLGLGAPSPDWAEAAEAAIDAVAALGLGSVTISDADIALLAPEGTDQSRFEQVTARLEQTLPAVFSLHAEIEQPIDVEQGPAEFIATRMPDGRVSIRGGLSDARMQDAVDSFARSRFAGIESDLRSDVEVPGGWTVKVIAALEALSGLENGTVSVTADNLRLSGTSGDPRAVDQAAAVLSQRLGAGSRYDLSIRYDRMLDLTLNLPDGEECVSRLNVVMSESEIGFEPSRSTIAGDPTGTLEQLAAIMVDCASFQIETGGHTDSQGSAGFNADLSRARAQSLVTAMSEAGIDTRHMTSRGYGESQPVATNDTEEGREANRRIEFRLMSPIPVRDEPLPAPATRKGVTTEALAQTAAGDDSSVPAAAYQAASDLVAGMAASELIAFGPVLPLPLIDEAVTAMPSDTGRGNVAPATLGVSEESGPSQPEQFGPFLPSEDDIVVTVQTADETTPRPSPRPGEEEAAEETEDESEAP</sequence>
<dbReference type="InterPro" id="IPR050330">
    <property type="entry name" value="Bact_OuterMem_StrucFunc"/>
</dbReference>
<evidence type="ECO:0000256" key="2">
    <source>
        <dbReference type="SAM" id="MobiDB-lite"/>
    </source>
</evidence>